<dbReference type="STRING" id="1428628.WN71_030150"/>
<accession>A0A1J4NPI6</accession>
<comment type="caution">
    <text evidence="1">The sequence shown here is derived from an EMBL/GenBank/DDBJ whole genome shotgun (WGS) entry which is preliminary data.</text>
</comment>
<evidence type="ECO:0000313" key="1">
    <source>
        <dbReference type="EMBL" id="OIJ64216.1"/>
    </source>
</evidence>
<name>A0A1J4NPI6_9ACTN</name>
<proteinExistence type="predicted"/>
<dbReference type="OrthoDB" id="9954258at2"/>
<evidence type="ECO:0000313" key="2">
    <source>
        <dbReference type="Proteomes" id="UP000034196"/>
    </source>
</evidence>
<organism evidence="1 2">
    <name type="scientific">Streptomyces mangrovisoli</name>
    <dbReference type="NCBI Taxonomy" id="1428628"/>
    <lineage>
        <taxon>Bacteria</taxon>
        <taxon>Bacillati</taxon>
        <taxon>Actinomycetota</taxon>
        <taxon>Actinomycetes</taxon>
        <taxon>Kitasatosporales</taxon>
        <taxon>Streptomycetaceae</taxon>
        <taxon>Streptomyces</taxon>
    </lineage>
</organism>
<dbReference type="EMBL" id="LAVA02000084">
    <property type="protein sequence ID" value="OIJ64216.1"/>
    <property type="molecule type" value="Genomic_DNA"/>
</dbReference>
<sequence length="115" mass="12145">MVLYDVTLPGNGPGTIECPQLQCPATFPNARFSRRDIDKWEEALQVGPEAAKAHLEISGALTMQHMPGCPFRCLPPAVLALCGNEELLAQLKKVGAVLDDCQPSGDSASGPADDA</sequence>
<dbReference type="AlphaFoldDB" id="A0A1J4NPI6"/>
<keyword evidence="2" id="KW-1185">Reference proteome</keyword>
<protein>
    <submittedName>
        <fullName evidence="1">Uncharacterized protein</fullName>
    </submittedName>
</protein>
<dbReference type="RefSeq" id="WP_046584854.1">
    <property type="nucleotide sequence ID" value="NZ_LAVA02000084.1"/>
</dbReference>
<dbReference type="Proteomes" id="UP000034196">
    <property type="component" value="Unassembled WGS sequence"/>
</dbReference>
<reference evidence="1" key="1">
    <citation type="submission" date="2016-10" db="EMBL/GenBank/DDBJ databases">
        <title>Genome sequence of Streptomyces mangrovisoli MUSC 149.</title>
        <authorList>
            <person name="Lee L.-H."/>
            <person name="Ser H.-L."/>
        </authorList>
    </citation>
    <scope>NUCLEOTIDE SEQUENCE [LARGE SCALE GENOMIC DNA]</scope>
    <source>
        <strain evidence="1">MUSC 149</strain>
    </source>
</reference>
<gene>
    <name evidence="1" type="ORF">WN71_030150</name>
</gene>